<accession>A0A0C9R3J5</accession>
<dbReference type="EMBL" id="GBYB01007362">
    <property type="protein sequence ID" value="JAG77129.1"/>
    <property type="molecule type" value="Transcribed_RNA"/>
</dbReference>
<name>A0A0C9R3J5_9HYME</name>
<protein>
    <submittedName>
        <fullName evidence="1">Msh2 protein</fullName>
    </submittedName>
</protein>
<gene>
    <name evidence="1" type="primary">msh2</name>
    <name evidence="1" type="ORF">g.9602</name>
</gene>
<feature type="non-terminal residue" evidence="1">
    <location>
        <position position="1"/>
    </location>
</feature>
<proteinExistence type="predicted"/>
<sequence length="140" mass="16813">PNVVLQPRFVSTSNKIEATMNLEVYVFLDPEMRQEWEEDDRRVEDWWLDQLERTWEKIPRYYGIIHSLEVLMDLVAKFMAYLGEHFYANNESRLHQVLREFLNFLRLVHREDEALEMLPHTHAIAAAPVMILDAQNHYNT</sequence>
<reference evidence="1" key="1">
    <citation type="submission" date="2015-01" db="EMBL/GenBank/DDBJ databases">
        <title>Transcriptome Assembly of Fopius arisanus.</title>
        <authorList>
            <person name="Geib S."/>
        </authorList>
    </citation>
    <scope>NUCLEOTIDE SEQUENCE</scope>
</reference>
<evidence type="ECO:0000313" key="1">
    <source>
        <dbReference type="EMBL" id="JAG77129.1"/>
    </source>
</evidence>
<dbReference type="AlphaFoldDB" id="A0A0C9R3J5"/>
<organism evidence="1">
    <name type="scientific">Fopius arisanus</name>
    <dbReference type="NCBI Taxonomy" id="64838"/>
    <lineage>
        <taxon>Eukaryota</taxon>
        <taxon>Metazoa</taxon>
        <taxon>Ecdysozoa</taxon>
        <taxon>Arthropoda</taxon>
        <taxon>Hexapoda</taxon>
        <taxon>Insecta</taxon>
        <taxon>Pterygota</taxon>
        <taxon>Neoptera</taxon>
        <taxon>Endopterygota</taxon>
        <taxon>Hymenoptera</taxon>
        <taxon>Apocrita</taxon>
        <taxon>Ichneumonoidea</taxon>
        <taxon>Braconidae</taxon>
        <taxon>Opiinae</taxon>
        <taxon>Fopius</taxon>
    </lineage>
</organism>